<evidence type="ECO:0000256" key="1">
    <source>
        <dbReference type="SAM" id="MobiDB-lite"/>
    </source>
</evidence>
<organism evidence="2 3">
    <name type="scientific">Rubroshorea leprosula</name>
    <dbReference type="NCBI Taxonomy" id="152421"/>
    <lineage>
        <taxon>Eukaryota</taxon>
        <taxon>Viridiplantae</taxon>
        <taxon>Streptophyta</taxon>
        <taxon>Embryophyta</taxon>
        <taxon>Tracheophyta</taxon>
        <taxon>Spermatophyta</taxon>
        <taxon>Magnoliopsida</taxon>
        <taxon>eudicotyledons</taxon>
        <taxon>Gunneridae</taxon>
        <taxon>Pentapetalae</taxon>
        <taxon>rosids</taxon>
        <taxon>malvids</taxon>
        <taxon>Malvales</taxon>
        <taxon>Dipterocarpaceae</taxon>
        <taxon>Rubroshorea</taxon>
    </lineage>
</organism>
<reference evidence="2 3" key="1">
    <citation type="journal article" date="2021" name="Commun. Biol.">
        <title>The genome of Shorea leprosula (Dipterocarpaceae) highlights the ecological relevance of drought in aseasonal tropical rainforests.</title>
        <authorList>
            <person name="Ng K.K.S."/>
            <person name="Kobayashi M.J."/>
            <person name="Fawcett J.A."/>
            <person name="Hatakeyama M."/>
            <person name="Paape T."/>
            <person name="Ng C.H."/>
            <person name="Ang C.C."/>
            <person name="Tnah L.H."/>
            <person name="Lee C.T."/>
            <person name="Nishiyama T."/>
            <person name="Sese J."/>
            <person name="O'Brien M.J."/>
            <person name="Copetti D."/>
            <person name="Mohd Noor M.I."/>
            <person name="Ong R.C."/>
            <person name="Putra M."/>
            <person name="Sireger I.Z."/>
            <person name="Indrioko S."/>
            <person name="Kosugi Y."/>
            <person name="Izuno A."/>
            <person name="Isagi Y."/>
            <person name="Lee S.L."/>
            <person name="Shimizu K.K."/>
        </authorList>
    </citation>
    <scope>NUCLEOTIDE SEQUENCE [LARGE SCALE GENOMIC DNA]</scope>
    <source>
        <strain evidence="2">214</strain>
    </source>
</reference>
<accession>A0AAV5JY81</accession>
<sequence>MAGKEQNFQQPPGGKGARFDTKKQIISRGKLPKQKGAGGISVHQEVKTMEKAGPSVSSKKRNRGCPSSGLSEQDREMDHFTRFSAEMMSMDDCIEMDDSTSFSTEMKPMNDFIEMDDLTSCSTGMKPMDDITSLSTEMFGSLFDGQIPTLGGEEAIVNESPHYKNVRLRLQNIKEATTNEHVNQDATNDIVNQDAVSSTTFIDCANENLEDIVKVLDF</sequence>
<protein>
    <submittedName>
        <fullName evidence="2">Uncharacterized protein</fullName>
    </submittedName>
</protein>
<feature type="compositionally biased region" description="Polar residues" evidence="1">
    <location>
        <begin position="1"/>
        <end position="10"/>
    </location>
</feature>
<feature type="region of interest" description="Disordered" evidence="1">
    <location>
        <begin position="1"/>
        <end position="75"/>
    </location>
</feature>
<name>A0AAV5JY81_9ROSI</name>
<evidence type="ECO:0000313" key="2">
    <source>
        <dbReference type="EMBL" id="GKV15836.1"/>
    </source>
</evidence>
<comment type="caution">
    <text evidence="2">The sequence shown here is derived from an EMBL/GenBank/DDBJ whole genome shotgun (WGS) entry which is preliminary data.</text>
</comment>
<keyword evidence="3" id="KW-1185">Reference proteome</keyword>
<evidence type="ECO:0000313" key="3">
    <source>
        <dbReference type="Proteomes" id="UP001054252"/>
    </source>
</evidence>
<dbReference type="EMBL" id="BPVZ01000044">
    <property type="protein sequence ID" value="GKV15836.1"/>
    <property type="molecule type" value="Genomic_DNA"/>
</dbReference>
<dbReference type="Proteomes" id="UP001054252">
    <property type="component" value="Unassembled WGS sequence"/>
</dbReference>
<proteinExistence type="predicted"/>
<gene>
    <name evidence="2" type="ORF">SLEP1_g26585</name>
</gene>
<dbReference type="AlphaFoldDB" id="A0AAV5JY81"/>